<dbReference type="Proteomes" id="UP000179860">
    <property type="component" value="Plasmid pl2WSM5005"/>
</dbReference>
<dbReference type="InterPro" id="IPR017557">
    <property type="entry name" value="Holo-ACP_synthase"/>
</dbReference>
<dbReference type="RefSeq" id="WP_082194419.1">
    <property type="nucleotide sequence ID" value="NZ_CP017565.2"/>
</dbReference>
<geneLocation type="plasmid" evidence="2 3">
    <name>pl2WSM5005</name>
</geneLocation>
<evidence type="ECO:0000259" key="1">
    <source>
        <dbReference type="Pfam" id="PF10620"/>
    </source>
</evidence>
<protein>
    <submittedName>
        <fullName evidence="2">Malonate decarboxylase holo-ACP synthase</fullName>
    </submittedName>
</protein>
<sequence length="180" mass="19479">MRIAPAVVHREDVRGRDAVPMRLRGRNRSDRFAAFVTRDRIVHRVTPEALVQARAWCSAPELPGLPCVRALACVAPEFDRPGLTWGITGSVGFALASGVSTLREDSDLDVVLCAGHALSRDAARDVLSPLNAAPAHIDVQADTGHGGFALAEWARESERIMLKTRRGPLLVADPWTTEAS</sequence>
<dbReference type="EMBL" id="CP017565">
    <property type="protein sequence ID" value="APA90483.2"/>
    <property type="molecule type" value="Genomic_DNA"/>
</dbReference>
<dbReference type="OrthoDB" id="1275217at2"/>
<dbReference type="NCBIfam" id="NF002332">
    <property type="entry name" value="PRK01293.1"/>
    <property type="match status" value="1"/>
</dbReference>
<evidence type="ECO:0000313" key="3">
    <source>
        <dbReference type="Proteomes" id="UP000179860"/>
    </source>
</evidence>
<reference evidence="2" key="2">
    <citation type="submission" date="2021-06" db="EMBL/GenBank/DDBJ databases">
        <authorList>
            <person name="Rogers T.H."/>
            <person name="Ramsay J.P."/>
            <person name="Wang P."/>
            <person name="Terpolilli J."/>
        </authorList>
    </citation>
    <scope>NUCLEOTIDE SEQUENCE</scope>
    <source>
        <strain evidence="2">WSM5005</strain>
        <plasmid evidence="2">pl2WSM5005</plasmid>
    </source>
</reference>
<keyword evidence="2" id="KW-0614">Plasmid</keyword>
<accession>A0A1I9YW78</accession>
<evidence type="ECO:0000313" key="2">
    <source>
        <dbReference type="EMBL" id="APA90483.2"/>
    </source>
</evidence>
<dbReference type="AlphaFoldDB" id="A0A1I9YW78"/>
<dbReference type="InterPro" id="IPR049180">
    <property type="entry name" value="MdcG_C"/>
</dbReference>
<dbReference type="NCBIfam" id="TIGR03135">
    <property type="entry name" value="malonate_mdcG"/>
    <property type="match status" value="1"/>
</dbReference>
<organism evidence="2 3">
    <name type="scientific">Paraburkholderia sprentiae WSM5005</name>
    <dbReference type="NCBI Taxonomy" id="754502"/>
    <lineage>
        <taxon>Bacteria</taxon>
        <taxon>Pseudomonadati</taxon>
        <taxon>Pseudomonadota</taxon>
        <taxon>Betaproteobacteria</taxon>
        <taxon>Burkholderiales</taxon>
        <taxon>Burkholderiaceae</taxon>
        <taxon>Paraburkholderia</taxon>
    </lineage>
</organism>
<keyword evidence="3" id="KW-1185">Reference proteome</keyword>
<proteinExistence type="predicted"/>
<dbReference type="Pfam" id="PF10620">
    <property type="entry name" value="MdcG"/>
    <property type="match status" value="1"/>
</dbReference>
<reference evidence="2" key="1">
    <citation type="submission" date="2016-09" db="EMBL/GenBank/DDBJ databases">
        <title>The Complete Genome of Burkholderia sprentiae wsm5005.</title>
        <authorList>
            <person name="De Meyer S."/>
            <person name="Wang P."/>
            <person name="Terpolilli J."/>
        </authorList>
    </citation>
    <scope>NUCLEOTIDE SEQUENCE [LARGE SCALE GENOMIC DNA]</scope>
    <source>
        <strain evidence="2">WSM5005</strain>
        <plasmid evidence="2">pl2WSM5005</plasmid>
    </source>
</reference>
<dbReference type="GO" id="GO:0016779">
    <property type="term" value="F:nucleotidyltransferase activity"/>
    <property type="evidence" value="ECO:0007669"/>
    <property type="project" value="InterPro"/>
</dbReference>
<feature type="domain" description="Phosphoribosyl-dephospho-CoA transferase MdcG C-terminal" evidence="1">
    <location>
        <begin position="63"/>
        <end position="174"/>
    </location>
</feature>
<name>A0A1I9YW78_9BURK</name>
<dbReference type="KEGG" id="pspw:BJG93_33455"/>
<gene>
    <name evidence="2" type="ORF">BJG93_33455</name>
</gene>